<dbReference type="InterPro" id="IPR000639">
    <property type="entry name" value="Epox_hydrolase-like"/>
</dbReference>
<evidence type="ECO:0000313" key="3">
    <source>
        <dbReference type="EMBL" id="MFD1710679.1"/>
    </source>
</evidence>
<keyword evidence="1 3" id="KW-0378">Hydrolase</keyword>
<dbReference type="SUPFAM" id="SSF53474">
    <property type="entry name" value="alpha/beta-Hydrolases"/>
    <property type="match status" value="1"/>
</dbReference>
<proteinExistence type="predicted"/>
<dbReference type="Gene3D" id="3.40.50.1820">
    <property type="entry name" value="alpha/beta hydrolase"/>
    <property type="match status" value="1"/>
</dbReference>
<dbReference type="Pfam" id="PF00561">
    <property type="entry name" value="Abhydrolase_1"/>
    <property type="match status" value="1"/>
</dbReference>
<dbReference type="GO" id="GO:0016787">
    <property type="term" value="F:hydrolase activity"/>
    <property type="evidence" value="ECO:0007669"/>
    <property type="project" value="UniProtKB-KW"/>
</dbReference>
<dbReference type="InterPro" id="IPR029058">
    <property type="entry name" value="AB_hydrolase_fold"/>
</dbReference>
<keyword evidence="4" id="KW-1185">Reference proteome</keyword>
<dbReference type="PRINTS" id="PR00412">
    <property type="entry name" value="EPOXHYDRLASE"/>
</dbReference>
<comment type="caution">
    <text evidence="3">The sequence shown here is derived from an EMBL/GenBank/DDBJ whole genome shotgun (WGS) entry which is preliminary data.</text>
</comment>
<evidence type="ECO:0000256" key="1">
    <source>
        <dbReference type="ARBA" id="ARBA00022801"/>
    </source>
</evidence>
<dbReference type="PRINTS" id="PR00111">
    <property type="entry name" value="ABHYDROLASE"/>
</dbReference>
<name>A0ABW4KTX6_9BURK</name>
<organism evidence="3 4">
    <name type="scientific">Ottowia flava</name>
    <dbReference type="NCBI Taxonomy" id="2675430"/>
    <lineage>
        <taxon>Bacteria</taxon>
        <taxon>Pseudomonadati</taxon>
        <taxon>Pseudomonadota</taxon>
        <taxon>Betaproteobacteria</taxon>
        <taxon>Burkholderiales</taxon>
        <taxon>Comamonadaceae</taxon>
        <taxon>Ottowia</taxon>
    </lineage>
</organism>
<protein>
    <submittedName>
        <fullName evidence="3">Alpha/beta fold hydrolase</fullName>
    </submittedName>
</protein>
<accession>A0ABW4KTX6</accession>
<dbReference type="InterPro" id="IPR050266">
    <property type="entry name" value="AB_hydrolase_sf"/>
</dbReference>
<dbReference type="Proteomes" id="UP001597304">
    <property type="component" value="Unassembled WGS sequence"/>
</dbReference>
<sequence>MNASSAAPYQPRRASRSEFLPIRHQRYHVRLWGDAASTLPPLVMVHGWMDVAASYQFTVDALSPGFFDGRLVIAPDWRGFGETTGAPVDHFMFPDYLGDLEWLLDHYAPGRLVDLIGHSMGGNIVMMYAGARPERIRRLVNLEGFGMPATRPDQAPKRYAKWLDELQALHRGDSALKTYDSLDGVAARLMKTNRRLPADKAQWLASQWAAERLQADGSQRWEILGEAAHRVINAQLFRVDEIEALYAAITAPVLMVEASDDSLAGWWGDRFTLPEFHERLRAVRSLRREVLADTGHMLHHDQPQALAALIEGFLTAPDAPHEAGSARQG</sequence>
<reference evidence="4" key="1">
    <citation type="journal article" date="2019" name="Int. J. Syst. Evol. Microbiol.">
        <title>The Global Catalogue of Microorganisms (GCM) 10K type strain sequencing project: providing services to taxonomists for standard genome sequencing and annotation.</title>
        <authorList>
            <consortium name="The Broad Institute Genomics Platform"/>
            <consortium name="The Broad Institute Genome Sequencing Center for Infectious Disease"/>
            <person name="Wu L."/>
            <person name="Ma J."/>
        </authorList>
    </citation>
    <scope>NUCLEOTIDE SEQUENCE [LARGE SCALE GENOMIC DNA]</scope>
    <source>
        <strain evidence="4">LMG 29247</strain>
    </source>
</reference>
<dbReference type="InterPro" id="IPR000073">
    <property type="entry name" value="AB_hydrolase_1"/>
</dbReference>
<dbReference type="EMBL" id="JBHUEJ010000018">
    <property type="protein sequence ID" value="MFD1710679.1"/>
    <property type="molecule type" value="Genomic_DNA"/>
</dbReference>
<gene>
    <name evidence="3" type="ORF">ACFSF0_08695</name>
</gene>
<dbReference type="PANTHER" id="PTHR43798:SF31">
    <property type="entry name" value="AB HYDROLASE SUPERFAMILY PROTEIN YCLE"/>
    <property type="match status" value="1"/>
</dbReference>
<evidence type="ECO:0000259" key="2">
    <source>
        <dbReference type="Pfam" id="PF00561"/>
    </source>
</evidence>
<feature type="domain" description="AB hydrolase-1" evidence="2">
    <location>
        <begin position="40"/>
        <end position="302"/>
    </location>
</feature>
<dbReference type="RefSeq" id="WP_147914584.1">
    <property type="nucleotide sequence ID" value="NZ_JBHUEJ010000018.1"/>
</dbReference>
<dbReference type="PANTHER" id="PTHR43798">
    <property type="entry name" value="MONOACYLGLYCEROL LIPASE"/>
    <property type="match status" value="1"/>
</dbReference>
<evidence type="ECO:0000313" key="4">
    <source>
        <dbReference type="Proteomes" id="UP001597304"/>
    </source>
</evidence>